<accession>A0A9P4P967</accession>
<name>A0A9P4P967_9PLEO</name>
<reference evidence="1" key="1">
    <citation type="journal article" date="2020" name="Stud. Mycol.">
        <title>101 Dothideomycetes genomes: a test case for predicting lifestyles and emergence of pathogens.</title>
        <authorList>
            <person name="Haridas S."/>
            <person name="Albert R."/>
            <person name="Binder M."/>
            <person name="Bloem J."/>
            <person name="Labutti K."/>
            <person name="Salamov A."/>
            <person name="Andreopoulos B."/>
            <person name="Baker S."/>
            <person name="Barry K."/>
            <person name="Bills G."/>
            <person name="Bluhm B."/>
            <person name="Cannon C."/>
            <person name="Castanera R."/>
            <person name="Culley D."/>
            <person name="Daum C."/>
            <person name="Ezra D."/>
            <person name="Gonzalez J."/>
            <person name="Henrissat B."/>
            <person name="Kuo A."/>
            <person name="Liang C."/>
            <person name="Lipzen A."/>
            <person name="Lutzoni F."/>
            <person name="Magnuson J."/>
            <person name="Mondo S."/>
            <person name="Nolan M."/>
            <person name="Ohm R."/>
            <person name="Pangilinan J."/>
            <person name="Park H.-J."/>
            <person name="Ramirez L."/>
            <person name="Alfaro M."/>
            <person name="Sun H."/>
            <person name="Tritt A."/>
            <person name="Yoshinaga Y."/>
            <person name="Zwiers L.-H."/>
            <person name="Turgeon B."/>
            <person name="Goodwin S."/>
            <person name="Spatafora J."/>
            <person name="Crous P."/>
            <person name="Grigoriev I."/>
        </authorList>
    </citation>
    <scope>NUCLEOTIDE SEQUENCE</scope>
    <source>
        <strain evidence="1">CBS 690.94</strain>
    </source>
</reference>
<dbReference type="Proteomes" id="UP000799764">
    <property type="component" value="Unassembled WGS sequence"/>
</dbReference>
<evidence type="ECO:0000313" key="1">
    <source>
        <dbReference type="EMBL" id="KAF2439622.1"/>
    </source>
</evidence>
<dbReference type="OrthoDB" id="4133832at2759"/>
<evidence type="ECO:0000313" key="2">
    <source>
        <dbReference type="Proteomes" id="UP000799764"/>
    </source>
</evidence>
<dbReference type="EMBL" id="MU001509">
    <property type="protein sequence ID" value="KAF2439622.1"/>
    <property type="molecule type" value="Genomic_DNA"/>
</dbReference>
<sequence>MPHRKPPNPNLDQDPDVAEILSKSLAAMRLADDKKREIRWRVMLQDQRKKQAALAVQKDIEAKRRAHSEEMEERQAEYRYQKQLALKTLGPFVALPAESKPLALKLGTNESNSKAIGEYFALTQVNRQIRAEFMPLNRKHIARATMGPWDVAHFIRTFFPWDEMDDERPSAAIKVKIIINLNPFMGCVYDHIQIPTLDLKPLLELATYLPEIFFSFILPPGPKRKLGYENRRDIPLKQVQRLFDVSQDQGPGSSWAFFLAFVRRCKLSCTAAGKFMLDFVTDELFPVTDVASWLDTWGFMWDSASLAPLNAMETFWGENIWTYFNYKRSEVINVTYGLEKHQEPSEPSTAKSDVFNG</sequence>
<proteinExistence type="predicted"/>
<protein>
    <submittedName>
        <fullName evidence="1">Uncharacterized protein</fullName>
    </submittedName>
</protein>
<gene>
    <name evidence="1" type="ORF">P171DRAFT_476756</name>
</gene>
<keyword evidence="2" id="KW-1185">Reference proteome</keyword>
<dbReference type="AlphaFoldDB" id="A0A9P4P967"/>
<comment type="caution">
    <text evidence="1">The sequence shown here is derived from an EMBL/GenBank/DDBJ whole genome shotgun (WGS) entry which is preliminary data.</text>
</comment>
<organism evidence="1 2">
    <name type="scientific">Karstenula rhodostoma CBS 690.94</name>
    <dbReference type="NCBI Taxonomy" id="1392251"/>
    <lineage>
        <taxon>Eukaryota</taxon>
        <taxon>Fungi</taxon>
        <taxon>Dikarya</taxon>
        <taxon>Ascomycota</taxon>
        <taxon>Pezizomycotina</taxon>
        <taxon>Dothideomycetes</taxon>
        <taxon>Pleosporomycetidae</taxon>
        <taxon>Pleosporales</taxon>
        <taxon>Massarineae</taxon>
        <taxon>Didymosphaeriaceae</taxon>
        <taxon>Karstenula</taxon>
    </lineage>
</organism>